<dbReference type="GeneID" id="40311970"/>
<evidence type="ECO:0000256" key="1">
    <source>
        <dbReference type="SAM" id="MobiDB-lite"/>
    </source>
</evidence>
<feature type="compositionally biased region" description="Polar residues" evidence="1">
    <location>
        <begin position="10"/>
        <end position="23"/>
    </location>
</feature>
<feature type="region of interest" description="Disordered" evidence="1">
    <location>
        <begin position="1"/>
        <end position="97"/>
    </location>
</feature>
<dbReference type="RefSeq" id="XP_029217901.1">
    <property type="nucleotide sequence ID" value="XM_029365417.1"/>
</dbReference>
<dbReference type="VEuPathDB" id="ToxoDB:BESB_070440"/>
<dbReference type="Proteomes" id="UP000224006">
    <property type="component" value="Unassembled WGS sequence"/>
</dbReference>
<evidence type="ECO:0000313" key="2">
    <source>
        <dbReference type="EMBL" id="PFH33892.1"/>
    </source>
</evidence>
<feature type="region of interest" description="Disordered" evidence="1">
    <location>
        <begin position="176"/>
        <end position="196"/>
    </location>
</feature>
<protein>
    <submittedName>
        <fullName evidence="2">Uncharacterized protein</fullName>
    </submittedName>
</protein>
<dbReference type="AlphaFoldDB" id="A0A2A9MES8"/>
<comment type="caution">
    <text evidence="2">The sequence shown here is derived from an EMBL/GenBank/DDBJ whole genome shotgun (WGS) entry which is preliminary data.</text>
</comment>
<dbReference type="EMBL" id="NWUJ01000007">
    <property type="protein sequence ID" value="PFH33892.1"/>
    <property type="molecule type" value="Genomic_DNA"/>
</dbReference>
<dbReference type="KEGG" id="bbes:BESB_070440"/>
<sequence length="520" mass="58085">MLVPPRRAEQLQTPSSIRSSPLAYSTHHLTGKAADQHQKQLLMPRSSELGGHAQQVRSSNVAPTALGPDARYLNHSDHGDGQVPSSEGQDELDGRDRGAHYGQHVQEQLGSPTQGLTADQPETKGIGTDAVRKQLARANQLKQLQSALKQIEALPVSQGHSNLSPQRREMFLDSLREKESNNTASVYSPEDSRPVEAKVKGTSLRAYHMQNLTDFQQPPIHPSSTATSVGSLPFILPLYNSSFSADTPYMNTSQLLPTNPSPLPALTNYYSNLGNVTNLFPLIRNVTSPINETIGVDTVTEFLQSVLDEETRNKIVAATPPRVFGRLQELFWGTAVRSWRLWVDGWRDFKENPPQGWGWKREEAEGYQRIYNELASWVYDAPFSVYDVIFNTTVLYSFPILAVRGEAIARRDEVLSRDMEKQAIFYAPIFYSSRSIREHIDYFKELLFSRIDSAIQPVTTVTQIGRQFVANSQNAGNLAYGLLQVCALNPECCRAPARCYPIVEENRFKNINLKTGIAGI</sequence>
<reference evidence="2 3" key="1">
    <citation type="submission" date="2017-09" db="EMBL/GenBank/DDBJ databases">
        <title>Genome sequencing of Besnoitia besnoiti strain Bb-Ger1.</title>
        <authorList>
            <person name="Schares G."/>
            <person name="Venepally P."/>
            <person name="Lorenzi H.A."/>
        </authorList>
    </citation>
    <scope>NUCLEOTIDE SEQUENCE [LARGE SCALE GENOMIC DNA]</scope>
    <source>
        <strain evidence="2 3">Bb-Ger1</strain>
    </source>
</reference>
<evidence type="ECO:0000313" key="3">
    <source>
        <dbReference type="Proteomes" id="UP000224006"/>
    </source>
</evidence>
<accession>A0A2A9MES8</accession>
<organism evidence="2 3">
    <name type="scientific">Besnoitia besnoiti</name>
    <name type="common">Apicomplexan protozoan</name>
    <dbReference type="NCBI Taxonomy" id="94643"/>
    <lineage>
        <taxon>Eukaryota</taxon>
        <taxon>Sar</taxon>
        <taxon>Alveolata</taxon>
        <taxon>Apicomplexa</taxon>
        <taxon>Conoidasida</taxon>
        <taxon>Coccidia</taxon>
        <taxon>Eucoccidiorida</taxon>
        <taxon>Eimeriorina</taxon>
        <taxon>Sarcocystidae</taxon>
        <taxon>Besnoitia</taxon>
    </lineage>
</organism>
<dbReference type="OrthoDB" id="10283691at2759"/>
<name>A0A2A9MES8_BESBE</name>
<gene>
    <name evidence="2" type="ORF">BESB_070440</name>
</gene>
<proteinExistence type="predicted"/>
<keyword evidence="3" id="KW-1185">Reference proteome</keyword>